<protein>
    <submittedName>
        <fullName evidence="1">Uncharacterized protein</fullName>
    </submittedName>
</protein>
<accession>A0A7S2ZNW1</accession>
<organism evidence="1">
    <name type="scientific">Rhodosorus marinus</name>
    <dbReference type="NCBI Taxonomy" id="101924"/>
    <lineage>
        <taxon>Eukaryota</taxon>
        <taxon>Rhodophyta</taxon>
        <taxon>Stylonematophyceae</taxon>
        <taxon>Stylonematales</taxon>
        <taxon>Stylonemataceae</taxon>
        <taxon>Rhodosorus</taxon>
    </lineage>
</organism>
<name>A0A7S2ZNW1_9RHOD</name>
<gene>
    <name evidence="1" type="ORF">RMAR00112_LOCUS14380</name>
</gene>
<evidence type="ECO:0000313" key="1">
    <source>
        <dbReference type="EMBL" id="CAE0046401.1"/>
    </source>
</evidence>
<dbReference type="AlphaFoldDB" id="A0A7S2ZNW1"/>
<proteinExistence type="predicted"/>
<sequence length="139" mass="15393">MDCVDGVVSWGGRAMGFVVNPVKPMRSASTTFVANPVKPVRSARTTGSSRRRVRVVTMVTTPQPADADQPEPPPKLDFLAGIARPERYRSSDWARNLNNFSRSLVIRRIQSHVFFTVCTCAVIALVNEVNKDFSVSAWI</sequence>
<dbReference type="EMBL" id="HBHW01018723">
    <property type="protein sequence ID" value="CAE0046401.1"/>
    <property type="molecule type" value="Transcribed_RNA"/>
</dbReference>
<reference evidence="1" key="1">
    <citation type="submission" date="2021-01" db="EMBL/GenBank/DDBJ databases">
        <authorList>
            <person name="Corre E."/>
            <person name="Pelletier E."/>
            <person name="Niang G."/>
            <person name="Scheremetjew M."/>
            <person name="Finn R."/>
            <person name="Kale V."/>
            <person name="Holt S."/>
            <person name="Cochrane G."/>
            <person name="Meng A."/>
            <person name="Brown T."/>
            <person name="Cohen L."/>
        </authorList>
    </citation>
    <scope>NUCLEOTIDE SEQUENCE</scope>
    <source>
        <strain evidence="1">CCMP 769</strain>
    </source>
</reference>